<feature type="transmembrane region" description="Helical" evidence="1">
    <location>
        <begin position="21"/>
        <end position="44"/>
    </location>
</feature>
<dbReference type="Pfam" id="PF00149">
    <property type="entry name" value="Metallophos"/>
    <property type="match status" value="1"/>
</dbReference>
<keyword evidence="1" id="KW-1133">Transmembrane helix</keyword>
<evidence type="ECO:0000313" key="3">
    <source>
        <dbReference type="EMBL" id="PIS28366.1"/>
    </source>
</evidence>
<accession>A0A2H0XTU6</accession>
<dbReference type="EMBL" id="PEYM01000136">
    <property type="protein sequence ID" value="PIS28366.1"/>
    <property type="molecule type" value="Genomic_DNA"/>
</dbReference>
<keyword evidence="1" id="KW-0812">Transmembrane</keyword>
<evidence type="ECO:0000313" key="4">
    <source>
        <dbReference type="Proteomes" id="UP000231343"/>
    </source>
</evidence>
<protein>
    <recommendedName>
        <fullName evidence="2">Calcineurin-like phosphoesterase domain-containing protein</fullName>
    </recommendedName>
</protein>
<dbReference type="InterPro" id="IPR004843">
    <property type="entry name" value="Calcineurin-like_PHP"/>
</dbReference>
<dbReference type="Gene3D" id="3.60.21.10">
    <property type="match status" value="1"/>
</dbReference>
<gene>
    <name evidence="3" type="ORF">COT42_08325</name>
</gene>
<keyword evidence="1" id="KW-0472">Membrane</keyword>
<dbReference type="SUPFAM" id="SSF56300">
    <property type="entry name" value="Metallo-dependent phosphatases"/>
    <property type="match status" value="1"/>
</dbReference>
<comment type="caution">
    <text evidence="3">The sequence shown here is derived from an EMBL/GenBank/DDBJ whole genome shotgun (WGS) entry which is preliminary data.</text>
</comment>
<feature type="domain" description="Calcineurin-like phosphoesterase" evidence="2">
    <location>
        <begin position="53"/>
        <end position="227"/>
    </location>
</feature>
<evidence type="ECO:0000259" key="2">
    <source>
        <dbReference type="Pfam" id="PF00149"/>
    </source>
</evidence>
<dbReference type="Proteomes" id="UP000231343">
    <property type="component" value="Unassembled WGS sequence"/>
</dbReference>
<dbReference type="PANTHER" id="PTHR43143">
    <property type="entry name" value="METALLOPHOSPHOESTERASE, CALCINEURIN SUPERFAMILY"/>
    <property type="match status" value="1"/>
</dbReference>
<dbReference type="InterPro" id="IPR051918">
    <property type="entry name" value="STPP_CPPED1"/>
</dbReference>
<proteinExistence type="predicted"/>
<sequence length="276" mass="31390">MNFEERWTILSELAPKLKPKFKLQIIFSLIILLSVSFGLAFALARPPADPSFSFVVFGDNQGSKEIFDQLLARLNQETDLAFAVNLGDCVVNGTEPEYQLYLSQLSKLQPKVYQVPGNHDLVNHGDRYFKKYFGPLYYSFNYQNSHFIVLNNAFRGMFNATQLNWLKADLAQNKQAHCFVFFHRPLFDPLELYDDYVMSEHEVVAELKSLFARYRVEYVCAGHIHGYARRREGGVVYLVSGGAGGVLHLPAGLGGFYHYVKITVAGEKITEEVVKL</sequence>
<dbReference type="GO" id="GO:0016787">
    <property type="term" value="F:hydrolase activity"/>
    <property type="evidence" value="ECO:0007669"/>
    <property type="project" value="InterPro"/>
</dbReference>
<evidence type="ECO:0000256" key="1">
    <source>
        <dbReference type="SAM" id="Phobius"/>
    </source>
</evidence>
<dbReference type="InterPro" id="IPR029052">
    <property type="entry name" value="Metallo-depent_PP-like"/>
</dbReference>
<dbReference type="AlphaFoldDB" id="A0A2H0XTU6"/>
<name>A0A2H0XTU6_UNCSA</name>
<organism evidence="3 4">
    <name type="scientific">Candidatus Saganbacteria bacterium CG08_land_8_20_14_0_20_45_16</name>
    <dbReference type="NCBI Taxonomy" id="2014293"/>
    <lineage>
        <taxon>Bacteria</taxon>
        <taxon>Bacillati</taxon>
        <taxon>Saganbacteria</taxon>
    </lineage>
</organism>
<reference evidence="3 4" key="1">
    <citation type="submission" date="2017-09" db="EMBL/GenBank/DDBJ databases">
        <title>Depth-based differentiation of microbial function through sediment-hosted aquifers and enrichment of novel symbionts in the deep terrestrial subsurface.</title>
        <authorList>
            <person name="Probst A.J."/>
            <person name="Ladd B."/>
            <person name="Jarett J.K."/>
            <person name="Geller-Mcgrath D.E."/>
            <person name="Sieber C.M."/>
            <person name="Emerson J.B."/>
            <person name="Anantharaman K."/>
            <person name="Thomas B.C."/>
            <person name="Malmstrom R."/>
            <person name="Stieglmeier M."/>
            <person name="Klingl A."/>
            <person name="Woyke T."/>
            <person name="Ryan C.M."/>
            <person name="Banfield J.F."/>
        </authorList>
    </citation>
    <scope>NUCLEOTIDE SEQUENCE [LARGE SCALE GENOMIC DNA]</scope>
    <source>
        <strain evidence="3">CG08_land_8_20_14_0_20_45_16</strain>
    </source>
</reference>
<dbReference type="PANTHER" id="PTHR43143:SF1">
    <property type="entry name" value="SERINE_THREONINE-PROTEIN PHOSPHATASE CPPED1"/>
    <property type="match status" value="1"/>
</dbReference>